<dbReference type="InterPro" id="IPR005111">
    <property type="entry name" value="MoeA_C_domain_IV"/>
</dbReference>
<keyword evidence="6" id="KW-0808">Transferase</keyword>
<dbReference type="Pfam" id="PF03453">
    <property type="entry name" value="MoeA_N"/>
    <property type="match status" value="1"/>
</dbReference>
<comment type="pathway">
    <text evidence="1 6">Cofactor biosynthesis; molybdopterin biosynthesis.</text>
</comment>
<dbReference type="EC" id="2.7.7.75" evidence="4"/>
<dbReference type="PANTHER" id="PTHR10192:SF5">
    <property type="entry name" value="GEPHYRIN"/>
    <property type="match status" value="1"/>
</dbReference>
<dbReference type="Pfam" id="PF00994">
    <property type="entry name" value="MoCF_biosynth"/>
    <property type="match status" value="1"/>
</dbReference>
<evidence type="ECO:0000313" key="8">
    <source>
        <dbReference type="EMBL" id="GMH99560.1"/>
    </source>
</evidence>
<dbReference type="Gene3D" id="2.170.190.11">
    <property type="entry name" value="Molybdopterin biosynthesis moea protein, domain 3"/>
    <property type="match status" value="1"/>
</dbReference>
<comment type="catalytic activity">
    <reaction evidence="6">
        <text>adenylyl-molybdopterin + molybdate = Mo-molybdopterin + AMP + H(+)</text>
        <dbReference type="Rhea" id="RHEA:35047"/>
        <dbReference type="ChEBI" id="CHEBI:15378"/>
        <dbReference type="ChEBI" id="CHEBI:36264"/>
        <dbReference type="ChEBI" id="CHEBI:62727"/>
        <dbReference type="ChEBI" id="CHEBI:71302"/>
        <dbReference type="ChEBI" id="CHEBI:456215"/>
    </reaction>
</comment>
<comment type="cofactor">
    <cofactor evidence="6">
        <name>Mg(2+)</name>
        <dbReference type="ChEBI" id="CHEBI:18420"/>
    </cofactor>
</comment>
<dbReference type="InterPro" id="IPR036135">
    <property type="entry name" value="MoeA_linker/N_sf"/>
</dbReference>
<sequence length="585" mass="62622">MLPVSTCLTKVLSEASTLPLTTTTVPLLQSLNSYSSNLIKSNNPLPNYRASILDGYAVPNLSPTHPLSSSKSYAGSPLPSPPSLAISVTTGAPVPPSYSHVIGSEDVTMKDNTLIVSSNFKVPKNKNIREIGSDIKSDTVILRKNQLITYEVIGILASNGIKNISVYTRPLVGVMSSGNELIDLKDVRKEGKVHDCNRYMLLGCVEEFRGVGKDYGIVEDDKDKVKSVLEKMYEECDVVVSSGGVGRGEKDYLKECLEDIGVTIMFDRMFMKPGKPTTFGVGEKGGKKKIFFAFPGNPVSAGVCARLLLEPALQVLRGRISGGGPSGGLAGVRVKGKLLKGLVLDKIRPEYHRVIVRYGRKGFEAVSTGVQRSSRICSMVDEVGETSNGLALLPSAEEKGRGRMEDGEEVVILLTGKVLEGLEAGGGEDVTVVMVGAEEGGGKGSRVEDGVKEVFGRNTKVVRVAGEEDVEAALEGEGGKLVLVVHFKKFCDKVARRVVRVIEKRAENMESTIGRIGCDVMGGTFSFYELAAGSRGGMMVVCLGCGGDGGDGGDGEEERLEKEGWEKLLTGIKAIVKRPRDLIKI</sequence>
<feature type="domain" description="MoaB/Mog" evidence="7">
    <location>
        <begin position="173"/>
        <end position="315"/>
    </location>
</feature>
<keyword evidence="6" id="KW-0500">Molybdenum</keyword>
<dbReference type="AlphaFoldDB" id="A0A9W7F2D0"/>
<dbReference type="GO" id="GO:0061599">
    <property type="term" value="F:molybdopterin molybdotransferase activity"/>
    <property type="evidence" value="ECO:0007669"/>
    <property type="project" value="UniProtKB-UniRule"/>
</dbReference>
<keyword evidence="9" id="KW-1185">Reference proteome</keyword>
<evidence type="ECO:0000256" key="4">
    <source>
        <dbReference type="ARBA" id="ARBA00012509"/>
    </source>
</evidence>
<dbReference type="InterPro" id="IPR036688">
    <property type="entry name" value="MoeA_C_domain_IV_sf"/>
</dbReference>
<dbReference type="GO" id="GO:0061598">
    <property type="term" value="F:molybdopterin adenylyltransferase activity"/>
    <property type="evidence" value="ECO:0007669"/>
    <property type="project" value="UniProtKB-UniRule"/>
</dbReference>
<dbReference type="SUPFAM" id="SSF63867">
    <property type="entry name" value="MoeA C-terminal domain-like"/>
    <property type="match status" value="1"/>
</dbReference>
<dbReference type="InterPro" id="IPR001453">
    <property type="entry name" value="MoaB/Mog_dom"/>
</dbReference>
<organism evidence="8 9">
    <name type="scientific">Triparma verrucosa</name>
    <dbReference type="NCBI Taxonomy" id="1606542"/>
    <lineage>
        <taxon>Eukaryota</taxon>
        <taxon>Sar</taxon>
        <taxon>Stramenopiles</taxon>
        <taxon>Ochrophyta</taxon>
        <taxon>Bolidophyceae</taxon>
        <taxon>Parmales</taxon>
        <taxon>Triparmaceae</taxon>
        <taxon>Triparma</taxon>
    </lineage>
</organism>
<proteinExistence type="inferred from homology"/>
<protein>
    <recommendedName>
        <fullName evidence="4">molybdopterin adenylyltransferase</fullName>
        <ecNumber evidence="4">2.7.7.75</ecNumber>
    </recommendedName>
</protein>
<dbReference type="FunFam" id="3.40.980.10:FF:000001">
    <property type="entry name" value="Molybdopterin molybdenumtransferase"/>
    <property type="match status" value="1"/>
</dbReference>
<dbReference type="Gene3D" id="3.90.105.10">
    <property type="entry name" value="Molybdopterin biosynthesis moea protein, domain 2"/>
    <property type="match status" value="1"/>
</dbReference>
<keyword evidence="5 6" id="KW-0501">Molybdenum cofactor biosynthesis</keyword>
<dbReference type="SUPFAM" id="SSF63882">
    <property type="entry name" value="MoeA N-terminal region -like"/>
    <property type="match status" value="1"/>
</dbReference>
<dbReference type="GO" id="GO:0046872">
    <property type="term" value="F:metal ion binding"/>
    <property type="evidence" value="ECO:0007669"/>
    <property type="project" value="UniProtKB-UniRule"/>
</dbReference>
<comment type="function">
    <text evidence="6">Catalyzes two steps in the biosynthesis of the molybdenum cofactor. In the first step, molybdopterin is adenylated. Subsequently, molybdate is inserted into adenylated molybdopterin and AMP is released.</text>
</comment>
<evidence type="ECO:0000256" key="1">
    <source>
        <dbReference type="ARBA" id="ARBA00005046"/>
    </source>
</evidence>
<dbReference type="SMART" id="SM00852">
    <property type="entry name" value="MoCF_biosynth"/>
    <property type="match status" value="1"/>
</dbReference>
<dbReference type="Gene3D" id="3.40.980.10">
    <property type="entry name" value="MoaB/Mog-like domain"/>
    <property type="match status" value="1"/>
</dbReference>
<dbReference type="EMBL" id="BRXX01000235">
    <property type="protein sequence ID" value="GMH99560.1"/>
    <property type="molecule type" value="Genomic_DNA"/>
</dbReference>
<dbReference type="PANTHER" id="PTHR10192">
    <property type="entry name" value="MOLYBDOPTERIN BIOSYNTHESIS PROTEIN"/>
    <property type="match status" value="1"/>
</dbReference>
<comment type="similarity">
    <text evidence="6">Belongs to the MoeA family.</text>
</comment>
<accession>A0A9W7F2D0</accession>
<name>A0A9W7F2D0_9STRA</name>
<evidence type="ECO:0000313" key="9">
    <source>
        <dbReference type="Proteomes" id="UP001165160"/>
    </source>
</evidence>
<comment type="caution">
    <text evidence="8">The sequence shown here is derived from an EMBL/GenBank/DDBJ whole genome shotgun (WGS) entry which is preliminary data.</text>
</comment>
<keyword evidence="6" id="KW-0460">Magnesium</keyword>
<evidence type="ECO:0000256" key="6">
    <source>
        <dbReference type="RuleBase" id="RU365090"/>
    </source>
</evidence>
<keyword evidence="6" id="KW-0479">Metal-binding</keyword>
<dbReference type="GO" id="GO:0006777">
    <property type="term" value="P:Mo-molybdopterin cofactor biosynthetic process"/>
    <property type="evidence" value="ECO:0007669"/>
    <property type="project" value="UniProtKB-UniRule"/>
</dbReference>
<dbReference type="InterPro" id="IPR036425">
    <property type="entry name" value="MoaB/Mog-like_dom_sf"/>
</dbReference>
<dbReference type="InterPro" id="IPR005110">
    <property type="entry name" value="MoeA_linker/N"/>
</dbReference>
<dbReference type="SUPFAM" id="SSF53218">
    <property type="entry name" value="Molybdenum cofactor biosynthesis proteins"/>
    <property type="match status" value="1"/>
</dbReference>
<dbReference type="InterPro" id="IPR038987">
    <property type="entry name" value="MoeA-like"/>
</dbReference>
<reference evidence="9" key="1">
    <citation type="journal article" date="2023" name="Commun. Biol.">
        <title>Genome analysis of Parmales, the sister group of diatoms, reveals the evolutionary specialization of diatoms from phago-mixotrophs to photoautotrophs.</title>
        <authorList>
            <person name="Ban H."/>
            <person name="Sato S."/>
            <person name="Yoshikawa S."/>
            <person name="Yamada K."/>
            <person name="Nakamura Y."/>
            <person name="Ichinomiya M."/>
            <person name="Sato N."/>
            <person name="Blanc-Mathieu R."/>
            <person name="Endo H."/>
            <person name="Kuwata A."/>
            <person name="Ogata H."/>
        </authorList>
    </citation>
    <scope>NUCLEOTIDE SEQUENCE [LARGE SCALE GENOMIC DNA]</scope>
    <source>
        <strain evidence="9">NIES 3699</strain>
    </source>
</reference>
<evidence type="ECO:0000256" key="5">
    <source>
        <dbReference type="ARBA" id="ARBA00023150"/>
    </source>
</evidence>
<gene>
    <name evidence="8" type="ORF">TrVE_jg3903</name>
</gene>
<dbReference type="NCBIfam" id="TIGR00177">
    <property type="entry name" value="molyb_syn"/>
    <property type="match status" value="1"/>
</dbReference>
<evidence type="ECO:0000259" key="7">
    <source>
        <dbReference type="SMART" id="SM00852"/>
    </source>
</evidence>
<dbReference type="Pfam" id="PF03454">
    <property type="entry name" value="MoeA_C"/>
    <property type="match status" value="1"/>
</dbReference>
<dbReference type="Proteomes" id="UP001165160">
    <property type="component" value="Unassembled WGS sequence"/>
</dbReference>
<comment type="catalytic activity">
    <reaction evidence="6">
        <text>molybdopterin + ATP + H(+) = adenylyl-molybdopterin + diphosphate</text>
        <dbReference type="Rhea" id="RHEA:31331"/>
        <dbReference type="ChEBI" id="CHEBI:15378"/>
        <dbReference type="ChEBI" id="CHEBI:30616"/>
        <dbReference type="ChEBI" id="CHEBI:33019"/>
        <dbReference type="ChEBI" id="CHEBI:58698"/>
        <dbReference type="ChEBI" id="CHEBI:62727"/>
    </reaction>
</comment>
<dbReference type="GO" id="GO:0005829">
    <property type="term" value="C:cytosol"/>
    <property type="evidence" value="ECO:0007669"/>
    <property type="project" value="TreeGrafter"/>
</dbReference>
<dbReference type="Gene3D" id="2.40.340.10">
    <property type="entry name" value="MoeA, C-terminal, domain IV"/>
    <property type="match status" value="1"/>
</dbReference>
<comment type="similarity">
    <text evidence="3">In the C-terminal section; belongs to the MoeA family.</text>
</comment>
<dbReference type="GO" id="GO:0005524">
    <property type="term" value="F:ATP binding"/>
    <property type="evidence" value="ECO:0007669"/>
    <property type="project" value="UniProtKB-UniRule"/>
</dbReference>
<evidence type="ECO:0000256" key="3">
    <source>
        <dbReference type="ARBA" id="ARBA00008339"/>
    </source>
</evidence>
<dbReference type="CDD" id="cd00887">
    <property type="entry name" value="MoeA"/>
    <property type="match status" value="1"/>
</dbReference>
<comment type="similarity">
    <text evidence="2">In the N-terminal section; belongs to the MoaB/Mog family.</text>
</comment>
<evidence type="ECO:0000256" key="2">
    <source>
        <dbReference type="ARBA" id="ARBA00007589"/>
    </source>
</evidence>